<dbReference type="SUPFAM" id="SSF52972">
    <property type="entry name" value="ITPase-like"/>
    <property type="match status" value="1"/>
</dbReference>
<evidence type="ECO:0000313" key="4">
    <source>
        <dbReference type="EMBL" id="MBP1924945.1"/>
    </source>
</evidence>
<evidence type="ECO:0000256" key="1">
    <source>
        <dbReference type="ARBA" id="ARBA00001968"/>
    </source>
</evidence>
<protein>
    <recommendedName>
        <fullName evidence="3">dTTP/UTP pyrophosphatase</fullName>
        <shortName evidence="3">dTTPase/UTPase</shortName>
        <ecNumber evidence="3">3.6.1.9</ecNumber>
    </recommendedName>
    <alternativeName>
        <fullName evidence="3">Nucleoside triphosphate pyrophosphatase</fullName>
    </alternativeName>
    <alternativeName>
        <fullName evidence="3">Nucleotide pyrophosphatase</fullName>
        <shortName evidence="3">Nucleotide PPase</shortName>
    </alternativeName>
</protein>
<comment type="caution">
    <text evidence="4">The sequence shown here is derived from an EMBL/GenBank/DDBJ whole genome shotgun (WGS) entry which is preliminary data.</text>
</comment>
<proteinExistence type="inferred from homology"/>
<evidence type="ECO:0000256" key="2">
    <source>
        <dbReference type="ARBA" id="ARBA00022801"/>
    </source>
</evidence>
<dbReference type="InterPro" id="IPR003697">
    <property type="entry name" value="Maf-like"/>
</dbReference>
<accession>A0ABS4GC16</accession>
<dbReference type="EC" id="3.6.1.9" evidence="3"/>
<dbReference type="Gene3D" id="3.90.950.10">
    <property type="match status" value="1"/>
</dbReference>
<organism evidence="4 5">
    <name type="scientific">Sedimentibacter acidaminivorans</name>
    <dbReference type="NCBI Taxonomy" id="913099"/>
    <lineage>
        <taxon>Bacteria</taxon>
        <taxon>Bacillati</taxon>
        <taxon>Bacillota</taxon>
        <taxon>Tissierellia</taxon>
        <taxon>Sedimentibacter</taxon>
    </lineage>
</organism>
<keyword evidence="5" id="KW-1185">Reference proteome</keyword>
<dbReference type="HAMAP" id="MF_00528">
    <property type="entry name" value="Maf"/>
    <property type="match status" value="1"/>
</dbReference>
<dbReference type="EMBL" id="JAGGKS010000002">
    <property type="protein sequence ID" value="MBP1924945.1"/>
    <property type="molecule type" value="Genomic_DNA"/>
</dbReference>
<evidence type="ECO:0000256" key="3">
    <source>
        <dbReference type="HAMAP-Rule" id="MF_00528"/>
    </source>
</evidence>
<dbReference type="CDD" id="cd00555">
    <property type="entry name" value="Maf"/>
    <property type="match status" value="1"/>
</dbReference>
<feature type="site" description="Important for substrate specificity" evidence="3">
    <location>
        <position position="154"/>
    </location>
</feature>
<gene>
    <name evidence="4" type="ORF">J2Z76_000802</name>
</gene>
<comment type="caution">
    <text evidence="3">Lacks conserved residue(s) required for the propagation of feature annotation.</text>
</comment>
<sequence>MKKIILASKSPRRIEMLSKYFKDIKVYSSEVQEIVNPNDKPQTTVMKIAFEKASAGLKLCDEHGIIIAADTIVYMDEVMGKPNNIEEGFQMLKDLSGKKHSVFTGICIIDTISNKKVVDFEKTEVVFNELSDNEILKYLDLGEYIDKAGSYGIQGYGELLVKKIDGCYNNVKGLPLSKLNYLLKKHFSLELL</sequence>
<dbReference type="PANTHER" id="PTHR43213:SF5">
    <property type="entry name" value="BIFUNCTIONAL DTTP_UTP PYROPHOSPHATASE_METHYLTRANSFERASE PROTEIN-RELATED"/>
    <property type="match status" value="1"/>
</dbReference>
<feature type="active site" description="Proton acceptor" evidence="3">
    <location>
        <position position="70"/>
    </location>
</feature>
<reference evidence="4 5" key="1">
    <citation type="submission" date="2021-03" db="EMBL/GenBank/DDBJ databases">
        <title>Genomic Encyclopedia of Type Strains, Phase IV (KMG-IV): sequencing the most valuable type-strain genomes for metagenomic binning, comparative biology and taxonomic classification.</title>
        <authorList>
            <person name="Goeker M."/>
        </authorList>
    </citation>
    <scope>NUCLEOTIDE SEQUENCE [LARGE SCALE GENOMIC DNA]</scope>
    <source>
        <strain evidence="4 5">DSM 24004</strain>
    </source>
</reference>
<comment type="catalytic activity">
    <reaction evidence="3">
        <text>dTTP + H2O = dTMP + diphosphate + H(+)</text>
        <dbReference type="Rhea" id="RHEA:28534"/>
        <dbReference type="ChEBI" id="CHEBI:15377"/>
        <dbReference type="ChEBI" id="CHEBI:15378"/>
        <dbReference type="ChEBI" id="CHEBI:33019"/>
        <dbReference type="ChEBI" id="CHEBI:37568"/>
        <dbReference type="ChEBI" id="CHEBI:63528"/>
        <dbReference type="EC" id="3.6.1.9"/>
    </reaction>
</comment>
<comment type="catalytic activity">
    <reaction evidence="3">
        <text>UTP + H2O = UMP + diphosphate + H(+)</text>
        <dbReference type="Rhea" id="RHEA:29395"/>
        <dbReference type="ChEBI" id="CHEBI:15377"/>
        <dbReference type="ChEBI" id="CHEBI:15378"/>
        <dbReference type="ChEBI" id="CHEBI:33019"/>
        <dbReference type="ChEBI" id="CHEBI:46398"/>
        <dbReference type="ChEBI" id="CHEBI:57865"/>
        <dbReference type="EC" id="3.6.1.9"/>
    </reaction>
</comment>
<dbReference type="Proteomes" id="UP001519342">
    <property type="component" value="Unassembled WGS sequence"/>
</dbReference>
<dbReference type="PANTHER" id="PTHR43213">
    <property type="entry name" value="BIFUNCTIONAL DTTP/UTP PYROPHOSPHATASE/METHYLTRANSFERASE PROTEIN-RELATED"/>
    <property type="match status" value="1"/>
</dbReference>
<feature type="site" description="Important for substrate specificity" evidence="3">
    <location>
        <position position="12"/>
    </location>
</feature>
<feature type="site" description="Important for substrate specificity" evidence="3">
    <location>
        <position position="71"/>
    </location>
</feature>
<dbReference type="InterPro" id="IPR029001">
    <property type="entry name" value="ITPase-like_fam"/>
</dbReference>
<keyword evidence="2 3" id="KW-0378">Hydrolase</keyword>
<dbReference type="Pfam" id="PF02545">
    <property type="entry name" value="Maf"/>
    <property type="match status" value="1"/>
</dbReference>
<dbReference type="NCBIfam" id="TIGR00172">
    <property type="entry name" value="maf"/>
    <property type="match status" value="1"/>
</dbReference>
<name>A0ABS4GC16_9FIRM</name>
<keyword evidence="3" id="KW-0963">Cytoplasm</keyword>
<dbReference type="PIRSF" id="PIRSF006305">
    <property type="entry name" value="Maf"/>
    <property type="match status" value="1"/>
</dbReference>
<comment type="subcellular location">
    <subcellularLocation>
        <location evidence="3">Cytoplasm</location>
    </subcellularLocation>
</comment>
<evidence type="ECO:0000313" key="5">
    <source>
        <dbReference type="Proteomes" id="UP001519342"/>
    </source>
</evidence>
<comment type="cofactor">
    <cofactor evidence="1 3">
        <name>a divalent metal cation</name>
        <dbReference type="ChEBI" id="CHEBI:60240"/>
    </cofactor>
</comment>
<comment type="function">
    <text evidence="3">Nucleoside triphosphate pyrophosphatase that hydrolyzes dTTP and UTP. May have a dual role in cell division arrest and in preventing the incorporation of modified nucleotides into cellular nucleic acids.</text>
</comment>
<comment type="similarity">
    <text evidence="3">Belongs to the Maf family. YhdE subfamily.</text>
</comment>
<keyword evidence="3" id="KW-0546">Nucleotide metabolism</keyword>
<dbReference type="RefSeq" id="WP_209510703.1">
    <property type="nucleotide sequence ID" value="NZ_JAGGKS010000002.1"/>
</dbReference>